<feature type="transmembrane region" description="Helical" evidence="8">
    <location>
        <begin position="165"/>
        <end position="186"/>
    </location>
</feature>
<feature type="transmembrane region" description="Helical" evidence="8">
    <location>
        <begin position="327"/>
        <end position="348"/>
    </location>
</feature>
<dbReference type="PANTHER" id="PTHR48020:SF12">
    <property type="entry name" value="PROTON MYO-INOSITOL COTRANSPORTER"/>
    <property type="match status" value="1"/>
</dbReference>
<feature type="transmembrane region" description="Helical" evidence="8">
    <location>
        <begin position="257"/>
        <end position="281"/>
    </location>
</feature>
<keyword evidence="4 8" id="KW-0812">Transmembrane</keyword>
<feature type="transmembrane region" description="Helical" evidence="8">
    <location>
        <begin position="368"/>
        <end position="393"/>
    </location>
</feature>
<dbReference type="InterPro" id="IPR003663">
    <property type="entry name" value="Sugar/inositol_transpt"/>
</dbReference>
<evidence type="ECO:0000259" key="9">
    <source>
        <dbReference type="PROSITE" id="PS50850"/>
    </source>
</evidence>
<evidence type="ECO:0000256" key="1">
    <source>
        <dbReference type="ARBA" id="ARBA00004141"/>
    </source>
</evidence>
<dbReference type="EMBL" id="JAHDYR010000025">
    <property type="protein sequence ID" value="KAG9393274.1"/>
    <property type="molecule type" value="Genomic_DNA"/>
</dbReference>
<proteinExistence type="inferred from homology"/>
<protein>
    <submittedName>
        <fullName evidence="10">General substrate transporter</fullName>
    </submittedName>
</protein>
<dbReference type="PRINTS" id="PR00171">
    <property type="entry name" value="SUGRTRNSPORT"/>
</dbReference>
<keyword evidence="6 8" id="KW-0472">Membrane</keyword>
<dbReference type="GO" id="GO:0022857">
    <property type="term" value="F:transmembrane transporter activity"/>
    <property type="evidence" value="ECO:0007669"/>
    <property type="project" value="InterPro"/>
</dbReference>
<evidence type="ECO:0000256" key="6">
    <source>
        <dbReference type="ARBA" id="ARBA00023136"/>
    </source>
</evidence>
<dbReference type="SUPFAM" id="SSF103473">
    <property type="entry name" value="MFS general substrate transporter"/>
    <property type="match status" value="1"/>
</dbReference>
<evidence type="ECO:0000256" key="7">
    <source>
        <dbReference type="SAM" id="MobiDB-lite"/>
    </source>
</evidence>
<dbReference type="PROSITE" id="PS00217">
    <property type="entry name" value="SUGAR_TRANSPORT_2"/>
    <property type="match status" value="1"/>
</dbReference>
<feature type="compositionally biased region" description="Low complexity" evidence="7">
    <location>
        <begin position="232"/>
        <end position="243"/>
    </location>
</feature>
<dbReference type="InterPro" id="IPR005829">
    <property type="entry name" value="Sugar_transporter_CS"/>
</dbReference>
<keyword evidence="11" id="KW-1185">Reference proteome</keyword>
<evidence type="ECO:0000313" key="11">
    <source>
        <dbReference type="Proteomes" id="UP000717585"/>
    </source>
</evidence>
<dbReference type="InterPro" id="IPR050814">
    <property type="entry name" value="Myo-inositol_Transporter"/>
</dbReference>
<feature type="transmembrane region" description="Helical" evidence="8">
    <location>
        <begin position="130"/>
        <end position="153"/>
    </location>
</feature>
<feature type="transmembrane region" description="Helical" evidence="8">
    <location>
        <begin position="405"/>
        <end position="428"/>
    </location>
</feature>
<comment type="caution">
    <text evidence="10">The sequence shown here is derived from an EMBL/GenBank/DDBJ whole genome shotgun (WGS) entry which is preliminary data.</text>
</comment>
<dbReference type="PROSITE" id="PS00216">
    <property type="entry name" value="SUGAR_TRANSPORT_1"/>
    <property type="match status" value="1"/>
</dbReference>
<evidence type="ECO:0000313" key="10">
    <source>
        <dbReference type="EMBL" id="KAG9393274.1"/>
    </source>
</evidence>
<evidence type="ECO:0000256" key="3">
    <source>
        <dbReference type="ARBA" id="ARBA00022448"/>
    </source>
</evidence>
<dbReference type="OrthoDB" id="4142200at2759"/>
<evidence type="ECO:0000256" key="5">
    <source>
        <dbReference type="ARBA" id="ARBA00022989"/>
    </source>
</evidence>
<feature type="transmembrane region" description="Helical" evidence="8">
    <location>
        <begin position="293"/>
        <end position="315"/>
    </location>
</feature>
<dbReference type="Gene3D" id="1.20.1250.20">
    <property type="entry name" value="MFS general substrate transporter like domains"/>
    <property type="match status" value="2"/>
</dbReference>
<evidence type="ECO:0000256" key="4">
    <source>
        <dbReference type="ARBA" id="ARBA00022692"/>
    </source>
</evidence>
<feature type="domain" description="Major facilitator superfamily (MFS) profile" evidence="9">
    <location>
        <begin position="36"/>
        <end position="459"/>
    </location>
</feature>
<feature type="transmembrane region" description="Helical" evidence="8">
    <location>
        <begin position="79"/>
        <end position="99"/>
    </location>
</feature>
<evidence type="ECO:0000256" key="2">
    <source>
        <dbReference type="ARBA" id="ARBA00010992"/>
    </source>
</evidence>
<feature type="transmembrane region" description="Helical" evidence="8">
    <location>
        <begin position="28"/>
        <end position="46"/>
    </location>
</feature>
<dbReference type="InterPro" id="IPR005828">
    <property type="entry name" value="MFS_sugar_transport-like"/>
</dbReference>
<keyword evidence="5 8" id="KW-1133">Transmembrane helix</keyword>
<reference evidence="10" key="1">
    <citation type="submission" date="2021-05" db="EMBL/GenBank/DDBJ databases">
        <title>A free-living protist that lacks canonical eukaryotic 1 DNA replication and segregation systems.</title>
        <authorList>
            <person name="Salas-Leiva D.E."/>
            <person name="Tromer E.C."/>
            <person name="Curtis B.A."/>
            <person name="Jerlstrom-Hultqvist J."/>
            <person name="Kolisko M."/>
            <person name="Yi Z."/>
            <person name="Salas-Leiva J.S."/>
            <person name="Gallot-Lavallee L."/>
            <person name="Kops G.J.P.L."/>
            <person name="Archibald J.M."/>
            <person name="Simpson A.G.B."/>
            <person name="Roger A.J."/>
        </authorList>
    </citation>
    <scope>NUCLEOTIDE SEQUENCE</scope>
    <source>
        <strain evidence="10">BICM</strain>
    </source>
</reference>
<comment type="subcellular location">
    <subcellularLocation>
        <location evidence="1">Membrane</location>
        <topology evidence="1">Multi-pass membrane protein</topology>
    </subcellularLocation>
</comment>
<feature type="transmembrane region" description="Helical" evidence="8">
    <location>
        <begin position="192"/>
        <end position="214"/>
    </location>
</feature>
<gene>
    <name evidence="10" type="ORF">J8273_3407</name>
</gene>
<feature type="transmembrane region" description="Helical" evidence="8">
    <location>
        <begin position="106"/>
        <end position="124"/>
    </location>
</feature>
<dbReference type="InterPro" id="IPR020846">
    <property type="entry name" value="MFS_dom"/>
</dbReference>
<dbReference type="Pfam" id="PF00083">
    <property type="entry name" value="Sugar_tr"/>
    <property type="match status" value="1"/>
</dbReference>
<feature type="region of interest" description="Disordered" evidence="7">
    <location>
        <begin position="220"/>
        <end position="243"/>
    </location>
</feature>
<dbReference type="AlphaFoldDB" id="A0A8J6B346"/>
<dbReference type="InterPro" id="IPR036259">
    <property type="entry name" value="MFS_trans_sf"/>
</dbReference>
<name>A0A8J6B346_9EUKA</name>
<comment type="similarity">
    <text evidence="2">Belongs to the major facilitator superfamily. Sugar transporter (TC 2.A.1.1) family.</text>
</comment>
<keyword evidence="3" id="KW-0813">Transport</keyword>
<dbReference type="PANTHER" id="PTHR48020">
    <property type="entry name" value="PROTON MYO-INOSITOL COTRANSPORTER"/>
    <property type="match status" value="1"/>
</dbReference>
<feature type="transmembrane region" description="Helical" evidence="8">
    <location>
        <begin position="434"/>
        <end position="454"/>
    </location>
</feature>
<sequence>MASEENQYLLIDGDDTAPETPVSPSKSIIAVLLNPITLFCISLNFFGGNTFGVNMSAWSGAKEMYNSWHIEITPLMDEIATSSVVGGAFVGVIISSFLASTLGRKWTTFAGGVVATLASVASAVTHYYYVIVVVRFFVGVGVGMTSNTVTMYVSELIDPRVRGFVTSLFQVCVTIGILLSYVVSFLTVPHTLWWVAMAFTAIFPLGVAVVTVFMPESPKFKEGKASKKNKTKNSTDVSVSGDSSSVSLVDTFKNYPLPIFICTVLAVGQQLTGINVMIMYAPDVLKMAGFSGSTATLVGSVGIGVFNFLATLVGLPLSDKLGRKPLLLFGYAVIVISTLAAAVGFGVMQLSELTIFSWFSHLVVPAGVLIIVAILFFLLGFEVGPGPLFFVLLGEICPMEVKGRLMAYGMGLQWICNLIIALFFLSVAEVIGKALTFGIFTVVGVAAYICLLLFTPETRGRDLAEIHKTMRRSNVSAPAAIDEDENLIV</sequence>
<dbReference type="GO" id="GO:0016020">
    <property type="term" value="C:membrane"/>
    <property type="evidence" value="ECO:0007669"/>
    <property type="project" value="UniProtKB-SubCell"/>
</dbReference>
<dbReference type="Proteomes" id="UP000717585">
    <property type="component" value="Unassembled WGS sequence"/>
</dbReference>
<dbReference type="PROSITE" id="PS50850">
    <property type="entry name" value="MFS"/>
    <property type="match status" value="1"/>
</dbReference>
<accession>A0A8J6B346</accession>
<evidence type="ECO:0000256" key="8">
    <source>
        <dbReference type="SAM" id="Phobius"/>
    </source>
</evidence>
<organism evidence="10 11">
    <name type="scientific">Carpediemonas membranifera</name>
    <dbReference type="NCBI Taxonomy" id="201153"/>
    <lineage>
        <taxon>Eukaryota</taxon>
        <taxon>Metamonada</taxon>
        <taxon>Carpediemonas-like organisms</taxon>
        <taxon>Carpediemonas</taxon>
    </lineage>
</organism>